<dbReference type="InterPro" id="IPR045074">
    <property type="entry name" value="GST_C_Tau"/>
</dbReference>
<dbReference type="Pfam" id="PF02798">
    <property type="entry name" value="GST_N"/>
    <property type="match status" value="1"/>
</dbReference>
<name>A0ABU6VNS0_9FABA</name>
<dbReference type="SFLD" id="SFLDS00019">
    <property type="entry name" value="Glutathione_Transferase_(cytos"/>
    <property type="match status" value="1"/>
</dbReference>
<dbReference type="Proteomes" id="UP001341840">
    <property type="component" value="Unassembled WGS sequence"/>
</dbReference>
<evidence type="ECO:0000256" key="2">
    <source>
        <dbReference type="ARBA" id="ARBA00022679"/>
    </source>
</evidence>
<proteinExistence type="inferred from homology"/>
<comment type="caution">
    <text evidence="7">The sequence shown here is derived from an EMBL/GenBank/DDBJ whole genome shotgun (WGS) entry which is preliminary data.</text>
</comment>
<evidence type="ECO:0000313" key="7">
    <source>
        <dbReference type="EMBL" id="MED6174876.1"/>
    </source>
</evidence>
<dbReference type="Gene3D" id="3.40.30.10">
    <property type="entry name" value="Glutaredoxin"/>
    <property type="match status" value="1"/>
</dbReference>
<evidence type="ECO:0000256" key="4">
    <source>
        <dbReference type="RuleBase" id="RU003494"/>
    </source>
</evidence>
<dbReference type="Gene3D" id="1.20.1050.10">
    <property type="match status" value="1"/>
</dbReference>
<evidence type="ECO:0000256" key="1">
    <source>
        <dbReference type="ARBA" id="ARBA00012452"/>
    </source>
</evidence>
<dbReference type="PANTHER" id="PTHR11260">
    <property type="entry name" value="GLUTATHIONE S-TRANSFERASE, GST, SUPERFAMILY, GST DOMAIN CONTAINING"/>
    <property type="match status" value="1"/>
</dbReference>
<dbReference type="InterPro" id="IPR036282">
    <property type="entry name" value="Glutathione-S-Trfase_C_sf"/>
</dbReference>
<evidence type="ECO:0000313" key="8">
    <source>
        <dbReference type="Proteomes" id="UP001341840"/>
    </source>
</evidence>
<evidence type="ECO:0000259" key="5">
    <source>
        <dbReference type="PROSITE" id="PS50404"/>
    </source>
</evidence>
<dbReference type="InterPro" id="IPR040079">
    <property type="entry name" value="Glutathione_S-Trfase"/>
</dbReference>
<gene>
    <name evidence="7" type="ORF">PIB30_073111</name>
</gene>
<dbReference type="PROSITE" id="PS50404">
    <property type="entry name" value="GST_NTER"/>
    <property type="match status" value="1"/>
</dbReference>
<comment type="similarity">
    <text evidence="4">Belongs to the GST superfamily.</text>
</comment>
<dbReference type="InterPro" id="IPR036249">
    <property type="entry name" value="Thioredoxin-like_sf"/>
</dbReference>
<comment type="catalytic activity">
    <reaction evidence="3">
        <text>RX + glutathione = an S-substituted glutathione + a halide anion + H(+)</text>
        <dbReference type="Rhea" id="RHEA:16437"/>
        <dbReference type="ChEBI" id="CHEBI:15378"/>
        <dbReference type="ChEBI" id="CHEBI:16042"/>
        <dbReference type="ChEBI" id="CHEBI:17792"/>
        <dbReference type="ChEBI" id="CHEBI:57925"/>
        <dbReference type="ChEBI" id="CHEBI:90779"/>
        <dbReference type="EC" id="2.5.1.18"/>
    </reaction>
</comment>
<sequence length="263" mass="30467">MRVKIALLEKGIEVQYKEEKDVFEDKNKSELLLNSNPIHKKVPVLIHNGKTICESLIILEYIDEVWKQEQQLFSADPYCRANARFWIDFFDKKITSCAKKLWASKGEEQGAAKEEFLEFLKVLENELGEKPYFGGDHFALLDIALIPITCRFYTYEKLCKFSVEEECPKLMEWVRRCNMRDSVSKTLPDPLKVFDFVLEVKKREENSDSEDDFEANCGFNNENVGEEEEANTVGQIAMEVIHNSVRGPSTSLLENRNARHKAL</sequence>
<dbReference type="SFLD" id="SFLDG00358">
    <property type="entry name" value="Main_(cytGST)"/>
    <property type="match status" value="1"/>
</dbReference>
<dbReference type="EMBL" id="JASCZI010151914">
    <property type="protein sequence ID" value="MED6174876.1"/>
    <property type="molecule type" value="Genomic_DNA"/>
</dbReference>
<accession>A0ABU6VNS0</accession>
<evidence type="ECO:0000256" key="3">
    <source>
        <dbReference type="ARBA" id="ARBA00047960"/>
    </source>
</evidence>
<dbReference type="PANTHER" id="PTHR11260:SF725">
    <property type="entry name" value="GLUTATHIONE TRANSFERASE"/>
    <property type="match status" value="1"/>
</dbReference>
<dbReference type="InterPro" id="IPR004046">
    <property type="entry name" value="GST_C"/>
</dbReference>
<organism evidence="7 8">
    <name type="scientific">Stylosanthes scabra</name>
    <dbReference type="NCBI Taxonomy" id="79078"/>
    <lineage>
        <taxon>Eukaryota</taxon>
        <taxon>Viridiplantae</taxon>
        <taxon>Streptophyta</taxon>
        <taxon>Embryophyta</taxon>
        <taxon>Tracheophyta</taxon>
        <taxon>Spermatophyta</taxon>
        <taxon>Magnoliopsida</taxon>
        <taxon>eudicotyledons</taxon>
        <taxon>Gunneridae</taxon>
        <taxon>Pentapetalae</taxon>
        <taxon>rosids</taxon>
        <taxon>fabids</taxon>
        <taxon>Fabales</taxon>
        <taxon>Fabaceae</taxon>
        <taxon>Papilionoideae</taxon>
        <taxon>50 kb inversion clade</taxon>
        <taxon>dalbergioids sensu lato</taxon>
        <taxon>Dalbergieae</taxon>
        <taxon>Pterocarpus clade</taxon>
        <taxon>Stylosanthes</taxon>
    </lineage>
</organism>
<evidence type="ECO:0000259" key="6">
    <source>
        <dbReference type="PROSITE" id="PS50405"/>
    </source>
</evidence>
<keyword evidence="8" id="KW-1185">Reference proteome</keyword>
<keyword evidence="2" id="KW-0808">Transferase</keyword>
<dbReference type="PROSITE" id="PS50405">
    <property type="entry name" value="GST_CTER"/>
    <property type="match status" value="1"/>
</dbReference>
<reference evidence="7 8" key="1">
    <citation type="journal article" date="2023" name="Plants (Basel)">
        <title>Bridging the Gap: Combining Genomics and Transcriptomics Approaches to Understand Stylosanthes scabra, an Orphan Legume from the Brazilian Caatinga.</title>
        <authorList>
            <person name="Ferreira-Neto J.R.C."/>
            <person name="da Silva M.D."/>
            <person name="Binneck E."/>
            <person name="de Melo N.F."/>
            <person name="da Silva R.H."/>
            <person name="de Melo A.L.T.M."/>
            <person name="Pandolfi V."/>
            <person name="Bustamante F.O."/>
            <person name="Brasileiro-Vidal A.C."/>
            <person name="Benko-Iseppon A.M."/>
        </authorList>
    </citation>
    <scope>NUCLEOTIDE SEQUENCE [LARGE SCALE GENOMIC DNA]</scope>
    <source>
        <tissue evidence="7">Leaves</tissue>
    </source>
</reference>
<protein>
    <recommendedName>
        <fullName evidence="1">glutathione transferase</fullName>
        <ecNumber evidence="1">2.5.1.18</ecNumber>
    </recommendedName>
</protein>
<dbReference type="SUPFAM" id="SSF47616">
    <property type="entry name" value="GST C-terminal domain-like"/>
    <property type="match status" value="1"/>
</dbReference>
<feature type="domain" description="GST N-terminal" evidence="5">
    <location>
        <begin position="1"/>
        <end position="70"/>
    </location>
</feature>
<feature type="domain" description="GST C-terminal" evidence="6">
    <location>
        <begin position="76"/>
        <end position="196"/>
    </location>
</feature>
<dbReference type="CDD" id="cd03058">
    <property type="entry name" value="GST_N_Tau"/>
    <property type="match status" value="1"/>
</dbReference>
<dbReference type="SFLD" id="SFLDG01152">
    <property type="entry name" value="Main.3:_Omega-_and_Tau-like"/>
    <property type="match status" value="1"/>
</dbReference>
<dbReference type="InterPro" id="IPR045073">
    <property type="entry name" value="Omega/Tau-like"/>
</dbReference>
<dbReference type="InterPro" id="IPR010987">
    <property type="entry name" value="Glutathione-S-Trfase_C-like"/>
</dbReference>
<dbReference type="SUPFAM" id="SSF52833">
    <property type="entry name" value="Thioredoxin-like"/>
    <property type="match status" value="1"/>
</dbReference>
<dbReference type="CDD" id="cd03185">
    <property type="entry name" value="GST_C_Tau"/>
    <property type="match status" value="1"/>
</dbReference>
<dbReference type="Pfam" id="PF00043">
    <property type="entry name" value="GST_C"/>
    <property type="match status" value="1"/>
</dbReference>
<dbReference type="InterPro" id="IPR004045">
    <property type="entry name" value="Glutathione_S-Trfase_N"/>
</dbReference>
<dbReference type="EC" id="2.5.1.18" evidence="1"/>